<proteinExistence type="predicted"/>
<reference evidence="3 4" key="1">
    <citation type="submission" date="2019-09" db="EMBL/GenBank/DDBJ databases">
        <authorList>
            <person name="Depoorter E."/>
        </authorList>
    </citation>
    <scope>NUCLEOTIDE SEQUENCE [LARGE SCALE GENOMIC DNA]</scope>
    <source>
        <strain evidence="3">LMG 6863</strain>
    </source>
</reference>
<feature type="signal peptide" evidence="2">
    <location>
        <begin position="1"/>
        <end position="19"/>
    </location>
</feature>
<dbReference type="Proteomes" id="UP000494170">
    <property type="component" value="Unassembled WGS sequence"/>
</dbReference>
<accession>A0A6P2Q468</accession>
<sequence length="83" mass="8755">MKKILFVVLLYSLSVSAFAQFGQILQSVKDQVTSAAQTQVSQGVHSATNEAVDSATTHTHKLLDSVHSSDSSAPKDGQGAKPQ</sequence>
<feature type="chain" id="PRO_5026830059" evidence="2">
    <location>
        <begin position="20"/>
        <end position="83"/>
    </location>
</feature>
<evidence type="ECO:0000313" key="3">
    <source>
        <dbReference type="EMBL" id="VWC16442.1"/>
    </source>
</evidence>
<evidence type="ECO:0000256" key="2">
    <source>
        <dbReference type="SAM" id="SignalP"/>
    </source>
</evidence>
<evidence type="ECO:0000313" key="4">
    <source>
        <dbReference type="Proteomes" id="UP000494170"/>
    </source>
</evidence>
<dbReference type="EMBL" id="CABVPY010000047">
    <property type="protein sequence ID" value="VWC16442.1"/>
    <property type="molecule type" value="Genomic_DNA"/>
</dbReference>
<name>A0A6P2Q468_BURL3</name>
<protein>
    <submittedName>
        <fullName evidence="3">Uncharacterized protein</fullName>
    </submittedName>
</protein>
<dbReference type="AlphaFoldDB" id="A0A6P2Q468"/>
<feature type="region of interest" description="Disordered" evidence="1">
    <location>
        <begin position="64"/>
        <end position="83"/>
    </location>
</feature>
<organism evidence="3 4">
    <name type="scientific">Burkholderia lata (strain ATCC 17760 / DSM 23089 / LMG 22485 / NCIMB 9086 / R18194 / 383)</name>
    <dbReference type="NCBI Taxonomy" id="482957"/>
    <lineage>
        <taxon>Bacteria</taxon>
        <taxon>Pseudomonadati</taxon>
        <taxon>Pseudomonadota</taxon>
        <taxon>Betaproteobacteria</taxon>
        <taxon>Burkholderiales</taxon>
        <taxon>Burkholderiaceae</taxon>
        <taxon>Burkholderia</taxon>
        <taxon>Burkholderia cepacia complex</taxon>
    </lineage>
</organism>
<evidence type="ECO:0000256" key="1">
    <source>
        <dbReference type="SAM" id="MobiDB-lite"/>
    </source>
</evidence>
<dbReference type="RefSeq" id="WP_174945127.1">
    <property type="nucleotide sequence ID" value="NZ_CABVPY010000047.1"/>
</dbReference>
<gene>
    <name evidence="3" type="ORF">BLA6863_05624</name>
</gene>
<keyword evidence="2" id="KW-0732">Signal</keyword>